<dbReference type="EMBL" id="KV407455">
    <property type="protein sequence ID" value="KZF25512.1"/>
    <property type="molecule type" value="Genomic_DNA"/>
</dbReference>
<protein>
    <submittedName>
        <fullName evidence="1">Uncharacterized protein</fullName>
    </submittedName>
</protein>
<proteinExistence type="predicted"/>
<dbReference type="GeneID" id="28901991"/>
<keyword evidence="2" id="KW-1185">Reference proteome</keyword>
<name>A0A165IXL2_XYLHT</name>
<evidence type="ECO:0000313" key="1">
    <source>
        <dbReference type="EMBL" id="KZF25512.1"/>
    </source>
</evidence>
<sequence length="226" mass="25727">MGNETVNGSLLSPSPLPISFSLFDLGFFLNTKDSIFLPLRRLITRSASQVLPPSSSILLSSLFGSACKYKQADCCLSLYLFFFSPLNAGVMSEHFMEAQYRQFGPLRLTTHPYPHTPTHSPQFSSEYLPLFIAKVQLPTGFSRGQCHDGQISQWVRFYSTIDFFFKFFLPYTSYFYSLLFSHSPFHLQFLSIFTFIFSFSSASTPKIASSWLPVYLGRTVTQLDNQ</sequence>
<organism evidence="1 2">
    <name type="scientific">Xylona heveae (strain CBS 132557 / TC161)</name>
    <dbReference type="NCBI Taxonomy" id="1328760"/>
    <lineage>
        <taxon>Eukaryota</taxon>
        <taxon>Fungi</taxon>
        <taxon>Dikarya</taxon>
        <taxon>Ascomycota</taxon>
        <taxon>Pezizomycotina</taxon>
        <taxon>Xylonomycetes</taxon>
        <taxon>Xylonales</taxon>
        <taxon>Xylonaceae</taxon>
        <taxon>Xylona</taxon>
    </lineage>
</organism>
<dbReference type="InParanoid" id="A0A165IXL2"/>
<dbReference type="Proteomes" id="UP000076632">
    <property type="component" value="Unassembled WGS sequence"/>
</dbReference>
<accession>A0A165IXL2</accession>
<reference evidence="1 2" key="1">
    <citation type="journal article" date="2016" name="Fungal Biol.">
        <title>The genome of Xylona heveae provides a window into fungal endophytism.</title>
        <authorList>
            <person name="Gazis R."/>
            <person name="Kuo A."/>
            <person name="Riley R."/>
            <person name="LaButti K."/>
            <person name="Lipzen A."/>
            <person name="Lin J."/>
            <person name="Amirebrahimi M."/>
            <person name="Hesse C.N."/>
            <person name="Spatafora J.W."/>
            <person name="Henrissat B."/>
            <person name="Hainaut M."/>
            <person name="Grigoriev I.V."/>
            <person name="Hibbett D.S."/>
        </authorList>
    </citation>
    <scope>NUCLEOTIDE SEQUENCE [LARGE SCALE GENOMIC DNA]</scope>
    <source>
        <strain evidence="1 2">TC161</strain>
    </source>
</reference>
<dbReference type="RefSeq" id="XP_018191067.1">
    <property type="nucleotide sequence ID" value="XM_018336854.1"/>
</dbReference>
<evidence type="ECO:0000313" key="2">
    <source>
        <dbReference type="Proteomes" id="UP000076632"/>
    </source>
</evidence>
<gene>
    <name evidence="1" type="ORF">L228DRAFT_78004</name>
</gene>
<dbReference type="AlphaFoldDB" id="A0A165IXL2"/>